<keyword evidence="5 11" id="KW-0963">Cytoplasm</keyword>
<keyword evidence="8 11" id="KW-0949">S-adenosyl-L-methionine</keyword>
<evidence type="ECO:0000256" key="9">
    <source>
        <dbReference type="ARBA" id="ARBA00022694"/>
    </source>
</evidence>
<proteinExistence type="inferred from homology"/>
<evidence type="ECO:0000256" key="1">
    <source>
        <dbReference type="ARBA" id="ARBA00004496"/>
    </source>
</evidence>
<evidence type="ECO:0000256" key="11">
    <source>
        <dbReference type="RuleBase" id="RU368004"/>
    </source>
</evidence>
<dbReference type="InterPro" id="IPR011671">
    <property type="entry name" value="tRNA_uracil_MeTrfase"/>
</dbReference>
<evidence type="ECO:0000313" key="13">
    <source>
        <dbReference type="Proteomes" id="UP000094043"/>
    </source>
</evidence>
<evidence type="ECO:0000256" key="8">
    <source>
        <dbReference type="ARBA" id="ARBA00022691"/>
    </source>
</evidence>
<name>A0AAJ8JWY5_9TREE</name>
<comment type="similarity">
    <text evidence="2 11">Belongs to the TRM44 family.</text>
</comment>
<dbReference type="GO" id="GO:0141101">
    <property type="term" value="F:tRNA(Ser) (uridine(44)-2'-O-)-methyltransferase activity"/>
    <property type="evidence" value="ECO:0007669"/>
    <property type="project" value="UniProtKB-EC"/>
</dbReference>
<dbReference type="PANTHER" id="PTHR21210">
    <property type="entry name" value="TRNA (URACIL-O(2)-)-METHYLTRANSFERASE-RELATED"/>
    <property type="match status" value="1"/>
</dbReference>
<keyword evidence="13" id="KW-1185">Reference proteome</keyword>
<dbReference type="EC" id="2.1.1.211" evidence="3 11"/>
<dbReference type="AlphaFoldDB" id="A0AAJ8JWY5"/>
<comment type="subcellular location">
    <subcellularLocation>
        <location evidence="1 11">Cytoplasm</location>
    </subcellularLocation>
</comment>
<comment type="function">
    <text evidence="11">Adenosyl-L-methionine (AdoMet)-dependent tRNA (uracil-O(2)-)-methyltransferase.</text>
</comment>
<sequence length="550" mass="62686">MPVIDNLQNPYFHPTFYHTSVPSILSRKDEQWVGLASAPCYFSVEVFFSSLKDVYLHPERWLRGSRAEVVGMRSTRGVEEVVMDGIGGMRLELVDRMLVRLQPGRDKRMKQTCLFYKSTASHSDMDKGLGRETGFVVIVPEARTAGDFPRSYPPVSKLAYLWEPWEMDSSNGYDGQQAELLGTQGGSPLGRISIHYLALSRDRSFAGSQQSESRPMAWHPAVQTSLYRPVRSSPLAGALNNDQVQTEASFGGQLKDESSLRKDILDKCLALLENLYKHGHAQLMAIQHSGVPSFQALYLKLKDRHRHINPQQSKPRLPRHALQAYDLVKPDGHVIPDDISDWGQHDIAVAAYLMLLWKDMYSAERLPNTGEAVEEREWDNWGKPERGFVDVGCPWLPLLSLIPQAPVPYLSLPCCLHNLDSPFSLLDFEPPSHPHAPVQGYDANLDEQKGLYKSYLIWLGWIGVNCGWDWKAERIRGELKGWGIVARNRWPGAKDDIECRIWALREVMIIEDVNMLKRRYSYPCFNNIPSIQPFSLFFLSYPILNSPYRF</sequence>
<keyword evidence="9 11" id="KW-0819">tRNA processing</keyword>
<dbReference type="PANTHER" id="PTHR21210:SF0">
    <property type="entry name" value="TRNA (URACIL-O(2)-)-METHYLTRANSFERASE-RELATED"/>
    <property type="match status" value="1"/>
</dbReference>
<keyword evidence="6 11" id="KW-0489">Methyltransferase</keyword>
<dbReference type="Proteomes" id="UP000094043">
    <property type="component" value="Chromosome 6"/>
</dbReference>
<reference evidence="12" key="1">
    <citation type="submission" date="2016-06" db="EMBL/GenBank/DDBJ databases">
        <authorList>
            <person name="Cuomo C."/>
            <person name="Litvintseva A."/>
            <person name="Heitman J."/>
            <person name="Chen Y."/>
            <person name="Sun S."/>
            <person name="Springer D."/>
            <person name="Dromer F."/>
            <person name="Young S."/>
            <person name="Zeng Q."/>
            <person name="Chapman S."/>
            <person name="Gujja S."/>
            <person name="Saif S."/>
            <person name="Birren B."/>
        </authorList>
    </citation>
    <scope>NUCLEOTIDE SEQUENCE</scope>
    <source>
        <strain evidence="12">CBS 7841</strain>
    </source>
</reference>
<evidence type="ECO:0000313" key="12">
    <source>
        <dbReference type="EMBL" id="WVN89921.1"/>
    </source>
</evidence>
<evidence type="ECO:0000256" key="10">
    <source>
        <dbReference type="ARBA" id="ARBA00047957"/>
    </source>
</evidence>
<dbReference type="KEGG" id="cdep:91089360"/>
<reference evidence="12" key="2">
    <citation type="journal article" date="2022" name="Elife">
        <title>Obligate sexual reproduction of a homothallic fungus closely related to the Cryptococcus pathogenic species complex.</title>
        <authorList>
            <person name="Passer A.R."/>
            <person name="Clancey S.A."/>
            <person name="Shea T."/>
            <person name="David-Palma M."/>
            <person name="Averette A.F."/>
            <person name="Boekhout T."/>
            <person name="Porcel B.M."/>
            <person name="Nowrousian M."/>
            <person name="Cuomo C.A."/>
            <person name="Sun S."/>
            <person name="Heitman J."/>
            <person name="Coelho M.A."/>
        </authorList>
    </citation>
    <scope>NUCLEOTIDE SEQUENCE</scope>
    <source>
        <strain evidence="12">CBS 7841</strain>
    </source>
</reference>
<gene>
    <name evidence="12" type="ORF">L203_105151</name>
</gene>
<dbReference type="EMBL" id="CP143789">
    <property type="protein sequence ID" value="WVN89921.1"/>
    <property type="molecule type" value="Genomic_DNA"/>
</dbReference>
<keyword evidence="7 11" id="KW-0808">Transferase</keyword>
<organism evidence="12 13">
    <name type="scientific">Cryptococcus depauperatus CBS 7841</name>
    <dbReference type="NCBI Taxonomy" id="1295531"/>
    <lineage>
        <taxon>Eukaryota</taxon>
        <taxon>Fungi</taxon>
        <taxon>Dikarya</taxon>
        <taxon>Basidiomycota</taxon>
        <taxon>Agaricomycotina</taxon>
        <taxon>Tremellomycetes</taxon>
        <taxon>Tremellales</taxon>
        <taxon>Cryptococcaceae</taxon>
        <taxon>Cryptococcus</taxon>
    </lineage>
</organism>
<comment type="catalytic activity">
    <reaction evidence="10 11">
        <text>uridine(44) in tRNA(Ser) + S-adenosyl-L-methionine = 2'-O-methyluridine(44) in tRNA(Ser) + S-adenosyl-L-homocysteine + H(+)</text>
        <dbReference type="Rhea" id="RHEA:43100"/>
        <dbReference type="Rhea" id="RHEA-COMP:10339"/>
        <dbReference type="Rhea" id="RHEA-COMP:10340"/>
        <dbReference type="ChEBI" id="CHEBI:15378"/>
        <dbReference type="ChEBI" id="CHEBI:57856"/>
        <dbReference type="ChEBI" id="CHEBI:59789"/>
        <dbReference type="ChEBI" id="CHEBI:65315"/>
        <dbReference type="ChEBI" id="CHEBI:74478"/>
        <dbReference type="EC" id="2.1.1.211"/>
    </reaction>
</comment>
<evidence type="ECO:0000256" key="6">
    <source>
        <dbReference type="ARBA" id="ARBA00022603"/>
    </source>
</evidence>
<dbReference type="RefSeq" id="XP_066070621.1">
    <property type="nucleotide sequence ID" value="XM_066214524.1"/>
</dbReference>
<accession>A0AAJ8JWY5</accession>
<dbReference type="GO" id="GO:0030488">
    <property type="term" value="P:tRNA methylation"/>
    <property type="evidence" value="ECO:0007669"/>
    <property type="project" value="UniProtKB-UniRule"/>
</dbReference>
<evidence type="ECO:0000256" key="7">
    <source>
        <dbReference type="ARBA" id="ARBA00022679"/>
    </source>
</evidence>
<protein>
    <recommendedName>
        <fullName evidence="4 11">tRNA (uracil-O(2)-)-methyltransferase</fullName>
        <ecNumber evidence="3 11">2.1.1.211</ecNumber>
    </recommendedName>
</protein>
<dbReference type="GO" id="GO:0005737">
    <property type="term" value="C:cytoplasm"/>
    <property type="evidence" value="ECO:0007669"/>
    <property type="project" value="UniProtKB-SubCell"/>
</dbReference>
<evidence type="ECO:0000256" key="3">
    <source>
        <dbReference type="ARBA" id="ARBA00012795"/>
    </source>
</evidence>
<dbReference type="GeneID" id="91089360"/>
<evidence type="ECO:0000256" key="4">
    <source>
        <dbReference type="ARBA" id="ARBA00017788"/>
    </source>
</evidence>
<evidence type="ECO:0000256" key="2">
    <source>
        <dbReference type="ARBA" id="ARBA00009056"/>
    </source>
</evidence>
<reference evidence="12" key="3">
    <citation type="submission" date="2024-01" db="EMBL/GenBank/DDBJ databases">
        <authorList>
            <person name="Coelho M.A."/>
            <person name="David-Palma M."/>
            <person name="Shea T."/>
            <person name="Sun S."/>
            <person name="Cuomo C.A."/>
            <person name="Heitman J."/>
        </authorList>
    </citation>
    <scope>NUCLEOTIDE SEQUENCE</scope>
    <source>
        <strain evidence="12">CBS 7841</strain>
    </source>
</reference>
<evidence type="ECO:0000256" key="5">
    <source>
        <dbReference type="ARBA" id="ARBA00022490"/>
    </source>
</evidence>